<dbReference type="EMBL" id="QWLM01000004">
    <property type="protein sequence ID" value="RHW46570.1"/>
    <property type="molecule type" value="Genomic_DNA"/>
</dbReference>
<sequence>MALQIDYFAAATDEEAARTVDLESGLRSLPFDDESDSAAPEYDVVASQDVDPGLALGYLNELLTGVPVEEFLDSGWPAPVAVSADEQKFVLQVDPGLVALMSTREAPFDGLAAQWSAVEAPEGADEWNPHPRDLADFLAEFVALTLRAQDEGKHIYCWLWP</sequence>
<accession>A0A417Z7G0</accession>
<proteinExistence type="predicted"/>
<name>A0A417Z7G0_9MICO</name>
<evidence type="ECO:0008006" key="3">
    <source>
        <dbReference type="Google" id="ProtNLM"/>
    </source>
</evidence>
<organism evidence="1 2">
    <name type="scientific">Dermacoccus abyssi</name>
    <dbReference type="NCBI Taxonomy" id="322596"/>
    <lineage>
        <taxon>Bacteria</taxon>
        <taxon>Bacillati</taxon>
        <taxon>Actinomycetota</taxon>
        <taxon>Actinomycetes</taxon>
        <taxon>Micrococcales</taxon>
        <taxon>Dermacoccaceae</taxon>
        <taxon>Dermacoccus</taxon>
    </lineage>
</organism>
<dbReference type="AlphaFoldDB" id="A0A417Z7G0"/>
<protein>
    <recommendedName>
        <fullName evidence="3">DUF1877 family protein</fullName>
    </recommendedName>
</protein>
<gene>
    <name evidence="1" type="ORF">D1832_04790</name>
</gene>
<dbReference type="RefSeq" id="WP_118912860.1">
    <property type="nucleotide sequence ID" value="NZ_CBCRVH010000003.1"/>
</dbReference>
<comment type="caution">
    <text evidence="1">The sequence shown here is derived from an EMBL/GenBank/DDBJ whole genome shotgun (WGS) entry which is preliminary data.</text>
</comment>
<reference evidence="1 2" key="1">
    <citation type="submission" date="2018-08" db="EMBL/GenBank/DDBJ databases">
        <title>Whole genome sequence analysis of Dermacoccus abyssi bacteria isolated from Deep Mariana trench Micromonospora spp reveals genes involved in the environmental adaptation and production of secondary metabolites.</title>
        <authorList>
            <person name="Abdel-Mageed W.M."/>
            <person name="Lehri B."/>
            <person name="Nouioui I."/>
            <person name="Goodfellow I."/>
            <person name="Jaspars M."/>
            <person name="Karlyshev A."/>
        </authorList>
    </citation>
    <scope>NUCLEOTIDE SEQUENCE [LARGE SCALE GENOMIC DNA]</scope>
    <source>
        <strain evidence="1 2">MT1.1</strain>
    </source>
</reference>
<evidence type="ECO:0000313" key="2">
    <source>
        <dbReference type="Proteomes" id="UP000285376"/>
    </source>
</evidence>
<evidence type="ECO:0000313" key="1">
    <source>
        <dbReference type="EMBL" id="RHW46570.1"/>
    </source>
</evidence>
<dbReference type="Proteomes" id="UP000285376">
    <property type="component" value="Unassembled WGS sequence"/>
</dbReference>